<evidence type="ECO:0000256" key="1">
    <source>
        <dbReference type="SAM" id="SignalP"/>
    </source>
</evidence>
<proteinExistence type="predicted"/>
<feature type="chain" id="PRO_5014566983" description="Secreted protein" evidence="1">
    <location>
        <begin position="21"/>
        <end position="167"/>
    </location>
</feature>
<dbReference type="EMBL" id="DS232098">
    <property type="protein sequence ID" value="EDS34728.1"/>
    <property type="molecule type" value="Genomic_DNA"/>
</dbReference>
<gene>
    <name evidence="3" type="primary">6043196</name>
    <name evidence="2" type="ORF">CpipJ_CPIJ010727</name>
</gene>
<feature type="signal peptide" evidence="1">
    <location>
        <begin position="1"/>
        <end position="20"/>
    </location>
</feature>
<dbReference type="KEGG" id="cqu:CpipJ_CPIJ010727"/>
<sequence>MTVKVSLVWFFLLWVSTVTARKSFGFAKLSSSLPLSRSDDMRFLFYGLSPNARARNSEAQKRNPMNCSFMDSWATRIVTCHRVGRGESVKTWPNRQFIARPNKRDPTMWEKSKEGLKSAQKHQKNAKISKFTCQGCAQFTLAGGTKRRGHQLFLAYVTDDDDQRQGA</sequence>
<dbReference type="EnsemblMetazoa" id="CPIJ010727-RA">
    <property type="protein sequence ID" value="CPIJ010727-PA"/>
    <property type="gene ID" value="CPIJ010727"/>
</dbReference>
<dbReference type="Proteomes" id="UP000002320">
    <property type="component" value="Unassembled WGS sequence"/>
</dbReference>
<keyword evidence="4" id="KW-1185">Reference proteome</keyword>
<dbReference type="HOGENOM" id="CLU_1596151_0_0_1"/>
<evidence type="ECO:0008006" key="5">
    <source>
        <dbReference type="Google" id="ProtNLM"/>
    </source>
</evidence>
<dbReference type="AlphaFoldDB" id="B0WU14"/>
<keyword evidence="1" id="KW-0732">Signal</keyword>
<evidence type="ECO:0000313" key="3">
    <source>
        <dbReference type="EnsemblMetazoa" id="CPIJ010727-PA"/>
    </source>
</evidence>
<dbReference type="InParanoid" id="B0WU14"/>
<organism>
    <name type="scientific">Culex quinquefasciatus</name>
    <name type="common">Southern house mosquito</name>
    <name type="synonym">Culex pungens</name>
    <dbReference type="NCBI Taxonomy" id="7176"/>
    <lineage>
        <taxon>Eukaryota</taxon>
        <taxon>Metazoa</taxon>
        <taxon>Ecdysozoa</taxon>
        <taxon>Arthropoda</taxon>
        <taxon>Hexapoda</taxon>
        <taxon>Insecta</taxon>
        <taxon>Pterygota</taxon>
        <taxon>Neoptera</taxon>
        <taxon>Endopterygota</taxon>
        <taxon>Diptera</taxon>
        <taxon>Nematocera</taxon>
        <taxon>Culicoidea</taxon>
        <taxon>Culicidae</taxon>
        <taxon>Culicinae</taxon>
        <taxon>Culicini</taxon>
        <taxon>Culex</taxon>
        <taxon>Culex</taxon>
    </lineage>
</organism>
<reference evidence="3" key="2">
    <citation type="submission" date="2021-02" db="UniProtKB">
        <authorList>
            <consortium name="EnsemblMetazoa"/>
        </authorList>
    </citation>
    <scope>IDENTIFICATION</scope>
    <source>
        <strain evidence="3">JHB</strain>
    </source>
</reference>
<reference evidence="2" key="1">
    <citation type="submission" date="2007-03" db="EMBL/GenBank/DDBJ databases">
        <title>Annotation of Culex pipiens quinquefasciatus.</title>
        <authorList>
            <consortium name="The Broad Institute Genome Sequencing Platform"/>
            <person name="Atkinson P.W."/>
            <person name="Hemingway J."/>
            <person name="Christensen B.M."/>
            <person name="Higgs S."/>
            <person name="Kodira C."/>
            <person name="Hannick L."/>
            <person name="Megy K."/>
            <person name="O'Leary S."/>
            <person name="Pearson M."/>
            <person name="Haas B.J."/>
            <person name="Mauceli E."/>
            <person name="Wortman J.R."/>
            <person name="Lee N.H."/>
            <person name="Guigo R."/>
            <person name="Stanke M."/>
            <person name="Alvarado L."/>
            <person name="Amedeo P."/>
            <person name="Antoine C.H."/>
            <person name="Arensburger P."/>
            <person name="Bidwell S.L."/>
            <person name="Crawford M."/>
            <person name="Camaro F."/>
            <person name="Devon K."/>
            <person name="Engels R."/>
            <person name="Hammond M."/>
            <person name="Howarth C."/>
            <person name="Koehrsen M."/>
            <person name="Lawson D."/>
            <person name="Montgomery P."/>
            <person name="Nene V."/>
            <person name="Nusbaum C."/>
            <person name="Puiu D."/>
            <person name="Romero-Severson J."/>
            <person name="Severson D.W."/>
            <person name="Shumway M."/>
            <person name="Sisk P."/>
            <person name="Stolte C."/>
            <person name="Zeng Q."/>
            <person name="Eisenstadt E."/>
            <person name="Fraser-Liggett C."/>
            <person name="Strausberg R."/>
            <person name="Galagan J."/>
            <person name="Birren B."/>
            <person name="Collins F.H."/>
        </authorList>
    </citation>
    <scope>NUCLEOTIDE SEQUENCE [LARGE SCALE GENOMIC DNA]</scope>
    <source>
        <strain evidence="2">JHB</strain>
    </source>
</reference>
<evidence type="ECO:0000313" key="2">
    <source>
        <dbReference type="EMBL" id="EDS34728.1"/>
    </source>
</evidence>
<dbReference type="VEuPathDB" id="VectorBase:CPIJ010727"/>
<protein>
    <recommendedName>
        <fullName evidence="5">Secreted protein</fullName>
    </recommendedName>
</protein>
<evidence type="ECO:0000313" key="4">
    <source>
        <dbReference type="Proteomes" id="UP000002320"/>
    </source>
</evidence>
<accession>B0WU14</accession>
<name>B0WU14_CULQU</name>